<dbReference type="STRING" id="448386.A0A2V3IM39"/>
<dbReference type="OrthoDB" id="16820at2759"/>
<keyword evidence="3" id="KW-0456">Lyase</keyword>
<protein>
    <submittedName>
        <fullName evidence="3">Putative lactoylglutathione lyase, chloroplastic</fullName>
    </submittedName>
</protein>
<dbReference type="InterPro" id="IPR037523">
    <property type="entry name" value="VOC_core"/>
</dbReference>
<keyword evidence="4" id="KW-1185">Reference proteome</keyword>
<dbReference type="SUPFAM" id="SSF54593">
    <property type="entry name" value="Glyoxalase/Bleomycin resistance protein/Dihydroxybiphenyl dioxygenase"/>
    <property type="match status" value="2"/>
</dbReference>
<dbReference type="UniPathway" id="UPA00619">
    <property type="reaction ID" value="UER00675"/>
</dbReference>
<dbReference type="PROSITE" id="PS00934">
    <property type="entry name" value="GLYOXALASE_I_1"/>
    <property type="match status" value="1"/>
</dbReference>
<dbReference type="AlphaFoldDB" id="A0A2V3IM39"/>
<dbReference type="Gene3D" id="3.10.180.10">
    <property type="entry name" value="2,3-Dihydroxybiphenyl 1,2-Dioxygenase, domain 1"/>
    <property type="match status" value="2"/>
</dbReference>
<evidence type="ECO:0000259" key="2">
    <source>
        <dbReference type="PROSITE" id="PS51819"/>
    </source>
</evidence>
<dbReference type="PANTHER" id="PTHR46036:SF5">
    <property type="entry name" value="LACTOYLGLUTATHIONE LYASE"/>
    <property type="match status" value="1"/>
</dbReference>
<organism evidence="3 4">
    <name type="scientific">Gracilariopsis chorda</name>
    <dbReference type="NCBI Taxonomy" id="448386"/>
    <lineage>
        <taxon>Eukaryota</taxon>
        <taxon>Rhodophyta</taxon>
        <taxon>Florideophyceae</taxon>
        <taxon>Rhodymeniophycidae</taxon>
        <taxon>Gracilariales</taxon>
        <taxon>Gracilariaceae</taxon>
        <taxon>Gracilariopsis</taxon>
    </lineage>
</organism>
<dbReference type="InterPro" id="IPR029068">
    <property type="entry name" value="Glyas_Bleomycin-R_OHBP_Dase"/>
</dbReference>
<comment type="caution">
    <text evidence="3">The sequence shown here is derived from an EMBL/GenBank/DDBJ whole genome shotgun (WGS) entry which is preliminary data.</text>
</comment>
<feature type="domain" description="VOC" evidence="2">
    <location>
        <begin position="125"/>
        <end position="248"/>
    </location>
</feature>
<dbReference type="PANTHER" id="PTHR46036">
    <property type="entry name" value="LACTOYLGLUTATHIONE LYASE"/>
    <property type="match status" value="1"/>
</dbReference>
<proteinExistence type="predicted"/>
<dbReference type="GO" id="GO:0046872">
    <property type="term" value="F:metal ion binding"/>
    <property type="evidence" value="ECO:0007669"/>
    <property type="project" value="UniProtKB-KW"/>
</dbReference>
<keyword evidence="1" id="KW-0479">Metal-binding</keyword>
<evidence type="ECO:0000313" key="3">
    <source>
        <dbReference type="EMBL" id="PXF43146.1"/>
    </source>
</evidence>
<dbReference type="GO" id="GO:0004462">
    <property type="term" value="F:lactoylglutathione lyase activity"/>
    <property type="evidence" value="ECO:0007669"/>
    <property type="project" value="InterPro"/>
</dbReference>
<feature type="domain" description="VOC" evidence="2">
    <location>
        <begin position="5"/>
        <end position="132"/>
    </location>
</feature>
<evidence type="ECO:0000313" key="4">
    <source>
        <dbReference type="Proteomes" id="UP000247409"/>
    </source>
</evidence>
<dbReference type="Pfam" id="PF00903">
    <property type="entry name" value="Glyoxalase"/>
    <property type="match status" value="2"/>
</dbReference>
<dbReference type="EMBL" id="NBIV01000135">
    <property type="protein sequence ID" value="PXF43146.1"/>
    <property type="molecule type" value="Genomic_DNA"/>
</dbReference>
<accession>A0A2V3IM39</accession>
<gene>
    <name evidence="3" type="ORF">BWQ96_07090</name>
</gene>
<evidence type="ECO:0000256" key="1">
    <source>
        <dbReference type="ARBA" id="ARBA00022723"/>
    </source>
</evidence>
<dbReference type="PROSITE" id="PS51819">
    <property type="entry name" value="VOC"/>
    <property type="match status" value="2"/>
</dbReference>
<reference evidence="3 4" key="1">
    <citation type="journal article" date="2018" name="Mol. Biol. Evol.">
        <title>Analysis of the draft genome of the red seaweed Gracilariopsis chorda provides insights into genome size evolution in Rhodophyta.</title>
        <authorList>
            <person name="Lee J."/>
            <person name="Yang E.C."/>
            <person name="Graf L."/>
            <person name="Yang J.H."/>
            <person name="Qiu H."/>
            <person name="Zel Zion U."/>
            <person name="Chan C.X."/>
            <person name="Stephens T.G."/>
            <person name="Weber A.P.M."/>
            <person name="Boo G.H."/>
            <person name="Boo S.M."/>
            <person name="Kim K.M."/>
            <person name="Shin Y."/>
            <person name="Jung M."/>
            <person name="Lee S.J."/>
            <person name="Yim H.S."/>
            <person name="Lee J.H."/>
            <person name="Bhattacharya D."/>
            <person name="Yoon H.S."/>
        </authorList>
    </citation>
    <scope>NUCLEOTIDE SEQUENCE [LARGE SCALE GENOMIC DNA]</scope>
    <source>
        <strain evidence="3 4">SKKU-2015</strain>
        <tissue evidence="3">Whole body</tissue>
    </source>
</reference>
<name>A0A2V3IM39_9FLOR</name>
<dbReference type="InterPro" id="IPR018146">
    <property type="entry name" value="Glyoxalase_1_CS"/>
</dbReference>
<dbReference type="GO" id="GO:0019243">
    <property type="term" value="P:methylglyoxal catabolic process to D-lactate via S-lactoyl-glutathione"/>
    <property type="evidence" value="ECO:0007669"/>
    <property type="project" value="TreeGrafter"/>
</dbReference>
<dbReference type="Proteomes" id="UP000247409">
    <property type="component" value="Unassembled WGS sequence"/>
</dbReference>
<dbReference type="GO" id="GO:0005737">
    <property type="term" value="C:cytoplasm"/>
    <property type="evidence" value="ECO:0007669"/>
    <property type="project" value="TreeGrafter"/>
</dbReference>
<dbReference type="InterPro" id="IPR004360">
    <property type="entry name" value="Glyas_Fos-R_dOase_dom"/>
</dbReference>
<sequence length="257" mass="28836">MTANKMLHAVYRVGHLGATGKFLEALGMKLLRERDVPSEKYTNAFYGYGPEQKGEHFSLELTYNYGVESYDIGTGFGNFGVAVEDAHTTVERVRQAGFKVTREVGPVKDPTGYKFEIIQRQQRDPLCQIMLRVTDLDKSIAFYEAMGMQVLRKRDNPDYKYTLAFMGFGPEADNTVLELTYNYGENTYSAGNGYAQIAVSTPNVYEAAEQMKKVGIQLTREPGPVPGIGTKICAVRDPDGWKTVLVDAEDFEKEFEE</sequence>